<dbReference type="AlphaFoldDB" id="A0A0W0FAA2"/>
<sequence>MSVAVMNGRDDMQNQPLSLVGGSRLLDRHTDIILPLLRLAGYEGIEELRVDSGHDTICDDVLSLIFNTPPANIRQLVPPRFVPLRELTVSESGTCHYLSHVVDISLSPDVVIPLLAALPQLISAQVNVDVKSADHHITLNDIEFGGGEHVKHSKLRDLSLHYEGGDMSFYRSFENLSRMTNDLTLPALQSLSFTTLGSKHCDINARAAFISSLAGLLTRADSSLLRFTTECIPLDGSLLTSPLRIMPNLTDCQVREPLSTNTCDNDELESSWTADNGNITITPYFVQALTTKYYGLIGISNWSTIFYSGGLTRE</sequence>
<proteinExistence type="predicted"/>
<name>A0A0W0FAA2_MONRR</name>
<dbReference type="Proteomes" id="UP000054988">
    <property type="component" value="Unassembled WGS sequence"/>
</dbReference>
<reference evidence="1 2" key="1">
    <citation type="submission" date="2015-12" db="EMBL/GenBank/DDBJ databases">
        <title>Draft genome sequence of Moniliophthora roreri, the causal agent of frosty pod rot of cacao.</title>
        <authorList>
            <person name="Aime M.C."/>
            <person name="Diaz-Valderrama J.R."/>
            <person name="Kijpornyongpan T."/>
            <person name="Phillips-Mora W."/>
        </authorList>
    </citation>
    <scope>NUCLEOTIDE SEQUENCE [LARGE SCALE GENOMIC DNA]</scope>
    <source>
        <strain evidence="1 2">MCA 2952</strain>
    </source>
</reference>
<evidence type="ECO:0000313" key="1">
    <source>
        <dbReference type="EMBL" id="KTB33245.1"/>
    </source>
</evidence>
<comment type="caution">
    <text evidence="1">The sequence shown here is derived from an EMBL/GenBank/DDBJ whole genome shotgun (WGS) entry which is preliminary data.</text>
</comment>
<accession>A0A0W0FAA2</accession>
<dbReference type="EMBL" id="LATX01002183">
    <property type="protein sequence ID" value="KTB33245.1"/>
    <property type="molecule type" value="Genomic_DNA"/>
</dbReference>
<protein>
    <submittedName>
        <fullName evidence="1">Uncharacterized protein</fullName>
    </submittedName>
</protein>
<organism evidence="1 2">
    <name type="scientific">Moniliophthora roreri</name>
    <name type="common">Frosty pod rot fungus</name>
    <name type="synonym">Monilia roreri</name>
    <dbReference type="NCBI Taxonomy" id="221103"/>
    <lineage>
        <taxon>Eukaryota</taxon>
        <taxon>Fungi</taxon>
        <taxon>Dikarya</taxon>
        <taxon>Basidiomycota</taxon>
        <taxon>Agaricomycotina</taxon>
        <taxon>Agaricomycetes</taxon>
        <taxon>Agaricomycetidae</taxon>
        <taxon>Agaricales</taxon>
        <taxon>Marasmiineae</taxon>
        <taxon>Marasmiaceae</taxon>
        <taxon>Moniliophthora</taxon>
    </lineage>
</organism>
<gene>
    <name evidence="1" type="ORF">WG66_14190</name>
</gene>
<evidence type="ECO:0000313" key="2">
    <source>
        <dbReference type="Proteomes" id="UP000054988"/>
    </source>
</evidence>